<reference evidence="2 3" key="1">
    <citation type="submission" date="2021-12" db="EMBL/GenBank/DDBJ databases">
        <title>Genome sequencing of bacteria with rrn-lacking chromosome and rrn-plasmid.</title>
        <authorList>
            <person name="Anda M."/>
            <person name="Iwasaki W."/>
        </authorList>
    </citation>
    <scope>NUCLEOTIDE SEQUENCE [LARGE SCALE GENOMIC DNA]</scope>
    <source>
        <strain evidence="2 3">DSM 100852</strain>
    </source>
</reference>
<dbReference type="GO" id="GO:0004029">
    <property type="term" value="F:aldehyde dehydrogenase (NAD+) activity"/>
    <property type="evidence" value="ECO:0007669"/>
    <property type="project" value="TreeGrafter"/>
</dbReference>
<evidence type="ECO:0000313" key="2">
    <source>
        <dbReference type="EMBL" id="BDD07673.1"/>
    </source>
</evidence>
<dbReference type="InterPro" id="IPR051783">
    <property type="entry name" value="NAD(P)-dependent_oxidoreduct"/>
</dbReference>
<dbReference type="InterPro" id="IPR036291">
    <property type="entry name" value="NAD(P)-bd_dom_sf"/>
</dbReference>
<dbReference type="AlphaFoldDB" id="A0AAU9CVT0"/>
<dbReference type="RefSeq" id="WP_338392985.1">
    <property type="nucleotide sequence ID" value="NZ_AP025314.1"/>
</dbReference>
<dbReference type="GO" id="GO:0050661">
    <property type="term" value="F:NADP binding"/>
    <property type="evidence" value="ECO:0007669"/>
    <property type="project" value="InterPro"/>
</dbReference>
<protein>
    <submittedName>
        <fullName evidence="2">NAD(P)-dependent oxidoreductase</fullName>
    </submittedName>
</protein>
<dbReference type="Proteomes" id="UP001348817">
    <property type="component" value="Chromosome"/>
</dbReference>
<dbReference type="PANTHER" id="PTHR48079">
    <property type="entry name" value="PROTEIN YEEZ"/>
    <property type="match status" value="1"/>
</dbReference>
<dbReference type="SUPFAM" id="SSF51735">
    <property type="entry name" value="NAD(P)-binding Rossmann-fold domains"/>
    <property type="match status" value="1"/>
</dbReference>
<dbReference type="KEGG" id="fax:FUAX_01050"/>
<evidence type="ECO:0000313" key="3">
    <source>
        <dbReference type="Proteomes" id="UP001348817"/>
    </source>
</evidence>
<accession>A0AAU9CVT0</accession>
<evidence type="ECO:0000259" key="1">
    <source>
        <dbReference type="Pfam" id="PF03446"/>
    </source>
</evidence>
<name>A0AAU9CVT0_9BACT</name>
<dbReference type="PANTHER" id="PTHR48079:SF6">
    <property type="entry name" value="NAD(P)-BINDING DOMAIN-CONTAINING PROTEIN-RELATED"/>
    <property type="match status" value="1"/>
</dbReference>
<gene>
    <name evidence="2" type="primary">yeeZ</name>
    <name evidence="2" type="ORF">FUAX_01050</name>
</gene>
<keyword evidence="3" id="KW-1185">Reference proteome</keyword>
<dbReference type="Gene3D" id="3.40.50.720">
    <property type="entry name" value="NAD(P)-binding Rossmann-like Domain"/>
    <property type="match status" value="1"/>
</dbReference>
<dbReference type="Pfam" id="PF03446">
    <property type="entry name" value="NAD_binding_2"/>
    <property type="match status" value="1"/>
</dbReference>
<proteinExistence type="predicted"/>
<dbReference type="InterPro" id="IPR006115">
    <property type="entry name" value="6PGDH_NADP-bd"/>
</dbReference>
<dbReference type="GO" id="GO:0005737">
    <property type="term" value="C:cytoplasm"/>
    <property type="evidence" value="ECO:0007669"/>
    <property type="project" value="TreeGrafter"/>
</dbReference>
<dbReference type="EMBL" id="AP025314">
    <property type="protein sequence ID" value="BDD07673.1"/>
    <property type="molecule type" value="Genomic_DNA"/>
</dbReference>
<sequence>MGRKVSIIGCGWLGLPLAKSLSDQGYSVKGSTTRTEKLEAVKATGAEPFLIRLGEKEGDLAKMLDTEILIVTIPPSKQGGLYMEQMEVLAKAADGSNVSKVIYISATSAYPLNGKEVREEDAERVISRFSDIVWLDVEALFMENRSFDATVVRFSGLMGDYYQPGRYFSGKEIKGAENPVNMIHQDDCVAILSEIIRQDAWNEVFNASADEHPTKREFYGKACEAIGVEPPVFVEGRQPFRIVNSEKMKKRLDYKFIHPNPAEAFD</sequence>
<organism evidence="2 3">
    <name type="scientific">Fulvitalea axinellae</name>
    <dbReference type="NCBI Taxonomy" id="1182444"/>
    <lineage>
        <taxon>Bacteria</taxon>
        <taxon>Pseudomonadati</taxon>
        <taxon>Bacteroidota</taxon>
        <taxon>Cytophagia</taxon>
        <taxon>Cytophagales</taxon>
        <taxon>Persicobacteraceae</taxon>
        <taxon>Fulvitalea</taxon>
    </lineage>
</organism>
<feature type="domain" description="6-phosphogluconate dehydrogenase NADP-binding" evidence="1">
    <location>
        <begin position="4"/>
        <end position="119"/>
    </location>
</feature>